<keyword evidence="3" id="KW-1185">Reference proteome</keyword>
<evidence type="ECO:0000256" key="1">
    <source>
        <dbReference type="SAM" id="MobiDB-lite"/>
    </source>
</evidence>
<accession>A0A834YE70</accession>
<dbReference type="PANTHER" id="PTHR13343">
    <property type="entry name" value="CREG1 PROTEIN"/>
    <property type="match status" value="1"/>
</dbReference>
<dbReference type="OrthoDB" id="1873930at2759"/>
<comment type="caution">
    <text evidence="2">The sequence shown here is derived from an EMBL/GenBank/DDBJ whole genome shotgun (WGS) entry which is preliminary data.</text>
</comment>
<reference evidence="2 3" key="1">
    <citation type="submission" date="2020-04" db="EMBL/GenBank/DDBJ databases">
        <title>Plant Genome Project.</title>
        <authorList>
            <person name="Zhang R.-G."/>
        </authorList>
    </citation>
    <scope>NUCLEOTIDE SEQUENCE [LARGE SCALE GENOMIC DNA]</scope>
    <source>
        <strain evidence="2">YNK0</strain>
        <tissue evidence="2">Leaf</tissue>
    </source>
</reference>
<feature type="region of interest" description="Disordered" evidence="1">
    <location>
        <begin position="207"/>
        <end position="241"/>
    </location>
</feature>
<dbReference type="InterPro" id="IPR037119">
    <property type="entry name" value="Haem_oxidase_HugZ-like_sf"/>
</dbReference>
<sequence>MMMIESALAVGFRTGGGCCSSVAIASFRPLSNSDEITGVHITSRRLSHARGIDVPWKRIPRLIDGCSFTTKSNLKNRIRAAGGNPGSSPDPLERNGKACYHPFEEIAESASQDVGDARLTAAETSRTLIEVNSKATLMFSGLINDEVHENIFWPELPYLTDEHGNIYFQVNNDEDILQTLTSDNNFVQVIIGLDTVEMLNEMEVSDPSDIDFGIEEIDDEDSDVDDDDDDDDDEDDNDDYENDWVSILEDEEDDLSSDEALGDWAKLDTMRSSHPMYFAKKLTEVASDDPIDWMDQPPAGLAIQGLLRPAFIEEHSDIRKHVSGHQSSNRETNQVGKIVEDNLEDIGMINGHEHDSVSSKDSSIGAEELEKDEILRTGTLFYKLEMIKIQLVSAHEHQACFFVCYVLFGISQFLLSTPFGIETLYLQSMHEKIRLLAILILDDFLIVKSIHQPLGRVSPVSQDEASKCRPTTAHPICAQLVLLSLLVEFSCVFFCLISVLFMGVRTVVEVEDFQKAQPDAIAHSAAKIISRLKAGGEKTTQALKSLCWRCKGIQVEEATLIGVDSLGFDLRVCSGTQVQTLRFAFNARATSEYGAEIQLHDLLFPRSQHKQQKQKQANQTEC</sequence>
<evidence type="ECO:0000313" key="2">
    <source>
        <dbReference type="EMBL" id="KAF8379594.1"/>
    </source>
</evidence>
<gene>
    <name evidence="2" type="ORF">HHK36_029035</name>
</gene>
<name>A0A834YE70_TETSI</name>
<dbReference type="Gene3D" id="3.20.180.10">
    <property type="entry name" value="PNP-oxidase-like"/>
    <property type="match status" value="1"/>
</dbReference>
<dbReference type="PANTHER" id="PTHR13343:SF28">
    <property type="entry name" value="PENTATRICOPEPTIDE REPEAT (PPR) SUPERFAMILY PROTEIN"/>
    <property type="match status" value="1"/>
</dbReference>
<protein>
    <submittedName>
        <fullName evidence="2">Uncharacterized protein</fullName>
    </submittedName>
</protein>
<proteinExistence type="predicted"/>
<dbReference type="Proteomes" id="UP000655225">
    <property type="component" value="Unassembled WGS sequence"/>
</dbReference>
<dbReference type="AlphaFoldDB" id="A0A834YE70"/>
<dbReference type="OMA" id="AKPQRYH"/>
<organism evidence="2 3">
    <name type="scientific">Tetracentron sinense</name>
    <name type="common">Spur-leaf</name>
    <dbReference type="NCBI Taxonomy" id="13715"/>
    <lineage>
        <taxon>Eukaryota</taxon>
        <taxon>Viridiplantae</taxon>
        <taxon>Streptophyta</taxon>
        <taxon>Embryophyta</taxon>
        <taxon>Tracheophyta</taxon>
        <taxon>Spermatophyta</taxon>
        <taxon>Magnoliopsida</taxon>
        <taxon>Trochodendrales</taxon>
        <taxon>Trochodendraceae</taxon>
        <taxon>Tetracentron</taxon>
    </lineage>
</organism>
<evidence type="ECO:0000313" key="3">
    <source>
        <dbReference type="Proteomes" id="UP000655225"/>
    </source>
</evidence>
<dbReference type="EMBL" id="JABCRI010000022">
    <property type="protein sequence ID" value="KAF8379594.1"/>
    <property type="molecule type" value="Genomic_DNA"/>
</dbReference>
<dbReference type="SUPFAM" id="SSF50475">
    <property type="entry name" value="FMN-binding split barrel"/>
    <property type="match status" value="1"/>
</dbReference>